<keyword evidence="8" id="KW-0472">Membrane</keyword>
<dbReference type="InterPro" id="IPR036127">
    <property type="entry name" value="CcmE-like_sf"/>
</dbReference>
<dbReference type="PANTHER" id="PTHR34128:SF2">
    <property type="entry name" value="CYTOCHROME C-TYPE BIOGENESIS PROTEIN CCME HOMOLOG, MITOCHONDRIAL"/>
    <property type="match status" value="1"/>
</dbReference>
<comment type="caution">
    <text evidence="9">The sequence shown here is derived from an EMBL/GenBank/DDBJ whole genome shotgun (WGS) entry which is preliminary data.</text>
</comment>
<keyword evidence="4" id="KW-0479">Metal-binding</keyword>
<protein>
    <recommendedName>
        <fullName evidence="11">Cytochrome c-type biogenesis protein CcmE</fullName>
    </recommendedName>
</protein>
<gene>
    <name evidence="9" type="ORF">PVL29_007181</name>
</gene>
<evidence type="ECO:0000256" key="3">
    <source>
        <dbReference type="ARBA" id="ARBA00022692"/>
    </source>
</evidence>
<dbReference type="InterPro" id="IPR004329">
    <property type="entry name" value="CcmE"/>
</dbReference>
<accession>A0AA39DWD7</accession>
<evidence type="ECO:0000313" key="9">
    <source>
        <dbReference type="EMBL" id="KAJ9697945.1"/>
    </source>
</evidence>
<keyword evidence="2" id="KW-0349">Heme</keyword>
<dbReference type="Proteomes" id="UP001168098">
    <property type="component" value="Unassembled WGS sequence"/>
</dbReference>
<organism evidence="9 10">
    <name type="scientific">Vitis rotundifolia</name>
    <name type="common">Muscadine grape</name>
    <dbReference type="NCBI Taxonomy" id="103349"/>
    <lineage>
        <taxon>Eukaryota</taxon>
        <taxon>Viridiplantae</taxon>
        <taxon>Streptophyta</taxon>
        <taxon>Embryophyta</taxon>
        <taxon>Tracheophyta</taxon>
        <taxon>Spermatophyta</taxon>
        <taxon>Magnoliopsida</taxon>
        <taxon>eudicotyledons</taxon>
        <taxon>Gunneridae</taxon>
        <taxon>Pentapetalae</taxon>
        <taxon>rosids</taxon>
        <taxon>Vitales</taxon>
        <taxon>Vitaceae</taxon>
        <taxon>Viteae</taxon>
        <taxon>Vitis</taxon>
    </lineage>
</organism>
<dbReference type="GO" id="GO:0017003">
    <property type="term" value="P:protein-heme linkage"/>
    <property type="evidence" value="ECO:0007669"/>
    <property type="project" value="InterPro"/>
</dbReference>
<evidence type="ECO:0000256" key="2">
    <source>
        <dbReference type="ARBA" id="ARBA00022617"/>
    </source>
</evidence>
<dbReference type="GO" id="GO:0017004">
    <property type="term" value="P:cytochrome complex assembly"/>
    <property type="evidence" value="ECO:0007669"/>
    <property type="project" value="UniProtKB-KW"/>
</dbReference>
<dbReference type="GO" id="GO:0005886">
    <property type="term" value="C:plasma membrane"/>
    <property type="evidence" value="ECO:0007669"/>
    <property type="project" value="InterPro"/>
</dbReference>
<evidence type="ECO:0000256" key="5">
    <source>
        <dbReference type="ARBA" id="ARBA00022748"/>
    </source>
</evidence>
<keyword evidence="10" id="KW-1185">Reference proteome</keyword>
<evidence type="ECO:0000256" key="4">
    <source>
        <dbReference type="ARBA" id="ARBA00022723"/>
    </source>
</evidence>
<dbReference type="InterPro" id="IPR012340">
    <property type="entry name" value="NA-bd_OB-fold"/>
</dbReference>
<evidence type="ECO:0000256" key="6">
    <source>
        <dbReference type="ARBA" id="ARBA00022989"/>
    </source>
</evidence>
<evidence type="ECO:0000313" key="10">
    <source>
        <dbReference type="Proteomes" id="UP001168098"/>
    </source>
</evidence>
<dbReference type="AlphaFoldDB" id="A0AA39DWD7"/>
<evidence type="ECO:0000256" key="1">
    <source>
        <dbReference type="ARBA" id="ARBA00004370"/>
    </source>
</evidence>
<comment type="subcellular location">
    <subcellularLocation>
        <location evidence="1">Membrane</location>
    </subcellularLocation>
</comment>
<dbReference type="EMBL" id="JARBHA010000006">
    <property type="protein sequence ID" value="KAJ9697945.1"/>
    <property type="molecule type" value="Genomic_DNA"/>
</dbReference>
<dbReference type="GO" id="GO:0046872">
    <property type="term" value="F:metal ion binding"/>
    <property type="evidence" value="ECO:0007669"/>
    <property type="project" value="UniProtKB-KW"/>
</dbReference>
<keyword evidence="5" id="KW-0201">Cytochrome c-type biogenesis</keyword>
<name>A0AA39DWD7_VITRO</name>
<dbReference type="GO" id="GO:0020037">
    <property type="term" value="F:heme binding"/>
    <property type="evidence" value="ECO:0007669"/>
    <property type="project" value="InterPro"/>
</dbReference>
<keyword evidence="3" id="KW-0812">Transmembrane</keyword>
<evidence type="ECO:0000256" key="8">
    <source>
        <dbReference type="ARBA" id="ARBA00023136"/>
    </source>
</evidence>
<dbReference type="PANTHER" id="PTHR34128">
    <property type="entry name" value="CYTOCHROME C-TYPE BIOGENESIS PROTEIN CCME HOMOLOG, MITOCHONDRIAL"/>
    <property type="match status" value="1"/>
</dbReference>
<reference evidence="9 10" key="1">
    <citation type="journal article" date="2023" name="BMC Biotechnol.">
        <title>Vitis rotundifolia cv Carlos genome sequencing.</title>
        <authorList>
            <person name="Huff M."/>
            <person name="Hulse-Kemp A."/>
            <person name="Scheffler B."/>
            <person name="Youngblood R."/>
            <person name="Simpson S."/>
            <person name="Babiker E."/>
            <person name="Staton M."/>
        </authorList>
    </citation>
    <scope>NUCLEOTIDE SEQUENCE [LARGE SCALE GENOMIC DNA]</scope>
    <source>
        <tissue evidence="9">Leaf</tissue>
    </source>
</reference>
<evidence type="ECO:0008006" key="11">
    <source>
        <dbReference type="Google" id="ProtNLM"/>
    </source>
</evidence>
<dbReference type="Gene3D" id="2.40.50.140">
    <property type="entry name" value="Nucleic acid-binding proteins"/>
    <property type="match status" value="1"/>
</dbReference>
<evidence type="ECO:0000256" key="7">
    <source>
        <dbReference type="ARBA" id="ARBA00023004"/>
    </source>
</evidence>
<proteinExistence type="predicted"/>
<dbReference type="SUPFAM" id="SSF82093">
    <property type="entry name" value="Heme chaperone CcmE"/>
    <property type="match status" value="1"/>
</dbReference>
<keyword evidence="6" id="KW-1133">Transmembrane helix</keyword>
<sequence>MLVYLIFSSSNLASGSSLPAVGADRSGRKLSTSELELVDYGHRLDQFQDQMVFYVTPTEDLEDYAANPSKNMFRLGGLVLEGSLRSVSGKARSGDYYFSGIEVLAKHDEKYMPKEVAEAIERNKKKLAEMLEDGERAKST</sequence>
<keyword evidence="7" id="KW-0408">Iron</keyword>